<dbReference type="Gene3D" id="3.20.20.60">
    <property type="entry name" value="Phosphoenolpyruvate-binding domains"/>
    <property type="match status" value="1"/>
</dbReference>
<dbReference type="InterPro" id="IPR005000">
    <property type="entry name" value="Aldolase/citrate-lyase_domain"/>
</dbReference>
<dbReference type="InterPro" id="IPR015813">
    <property type="entry name" value="Pyrv/PenolPyrv_kinase-like_dom"/>
</dbReference>
<evidence type="ECO:0000313" key="6">
    <source>
        <dbReference type="Proteomes" id="UP000028045"/>
    </source>
</evidence>
<gene>
    <name evidence="5" type="ORF">S7711_01619</name>
</gene>
<dbReference type="GO" id="GO:0005737">
    <property type="term" value="C:cytoplasm"/>
    <property type="evidence" value="ECO:0007669"/>
    <property type="project" value="TreeGrafter"/>
</dbReference>
<comment type="similarity">
    <text evidence="1">Belongs to the HpcH/HpaI aldolase family.</text>
</comment>
<evidence type="ECO:0000313" key="5">
    <source>
        <dbReference type="EMBL" id="KEY75173.1"/>
    </source>
</evidence>
<keyword evidence="6" id="KW-1185">Reference proteome</keyword>
<sequence>MEHSTLSMEQMSAHCSTGLQIGITPFVRVPYRCGEGFVQKVLDAGALGVVFPHVHSKTDAEAAVSISKYPPVGKRSVTGQLPVFQLKPTPTERIIAETNESGSSVILMIETREGVEKVEEIATVPGVEVLLVGSNDLSIDLGVPAQWKSAEFRSALETISKACKKHGKVMGLAGIYEDPEFHSWAINDLGVGFILGQQDSGLLARSAKEVSKALQDI</sequence>
<organism evidence="5 6">
    <name type="scientific">Stachybotrys chartarum (strain CBS 109288 / IBT 7711)</name>
    <name type="common">Toxic black mold</name>
    <name type="synonym">Stilbospora chartarum</name>
    <dbReference type="NCBI Taxonomy" id="1280523"/>
    <lineage>
        <taxon>Eukaryota</taxon>
        <taxon>Fungi</taxon>
        <taxon>Dikarya</taxon>
        <taxon>Ascomycota</taxon>
        <taxon>Pezizomycotina</taxon>
        <taxon>Sordariomycetes</taxon>
        <taxon>Hypocreomycetidae</taxon>
        <taxon>Hypocreales</taxon>
        <taxon>Stachybotryaceae</taxon>
        <taxon>Stachybotrys</taxon>
    </lineage>
</organism>
<proteinExistence type="inferred from homology"/>
<evidence type="ECO:0000259" key="4">
    <source>
        <dbReference type="Pfam" id="PF03328"/>
    </source>
</evidence>
<dbReference type="EMBL" id="KL647400">
    <property type="protein sequence ID" value="KEY75173.1"/>
    <property type="molecule type" value="Genomic_DNA"/>
</dbReference>
<dbReference type="Proteomes" id="UP000028045">
    <property type="component" value="Unassembled WGS sequence"/>
</dbReference>
<keyword evidence="2" id="KW-0479">Metal-binding</keyword>
<evidence type="ECO:0000256" key="2">
    <source>
        <dbReference type="ARBA" id="ARBA00022723"/>
    </source>
</evidence>
<name>A0A084BC94_STACB</name>
<dbReference type="PANTHER" id="PTHR30502">
    <property type="entry name" value="2-KETO-3-DEOXY-L-RHAMNONATE ALDOLASE"/>
    <property type="match status" value="1"/>
</dbReference>
<dbReference type="GO" id="GO:0046872">
    <property type="term" value="F:metal ion binding"/>
    <property type="evidence" value="ECO:0007669"/>
    <property type="project" value="UniProtKB-KW"/>
</dbReference>
<feature type="domain" description="HpcH/HpaI aldolase/citrate lyase" evidence="4">
    <location>
        <begin position="22"/>
        <end position="168"/>
    </location>
</feature>
<keyword evidence="3" id="KW-0456">Lyase</keyword>
<dbReference type="AlphaFoldDB" id="A0A084BC94"/>
<dbReference type="OrthoDB" id="2326446at2759"/>
<dbReference type="InterPro" id="IPR050251">
    <property type="entry name" value="HpcH-HpaI_aldolase"/>
</dbReference>
<reference evidence="5 6" key="1">
    <citation type="journal article" date="2014" name="BMC Genomics">
        <title>Comparative genome sequencing reveals chemotype-specific gene clusters in the toxigenic black mold Stachybotrys.</title>
        <authorList>
            <person name="Semeiks J."/>
            <person name="Borek D."/>
            <person name="Otwinowski Z."/>
            <person name="Grishin N.V."/>
        </authorList>
    </citation>
    <scope>NUCLEOTIDE SEQUENCE [LARGE SCALE GENOMIC DNA]</scope>
    <source>
        <strain evidence="6">CBS 109288 / IBT 7711</strain>
    </source>
</reference>
<dbReference type="InterPro" id="IPR040442">
    <property type="entry name" value="Pyrv_kinase-like_dom_sf"/>
</dbReference>
<dbReference type="PANTHER" id="PTHR30502:SF0">
    <property type="entry name" value="PHOSPHOENOLPYRUVATE CARBOXYLASE FAMILY PROTEIN"/>
    <property type="match status" value="1"/>
</dbReference>
<dbReference type="HOGENOM" id="CLU_059964_4_0_1"/>
<dbReference type="Pfam" id="PF03328">
    <property type="entry name" value="HpcH_HpaI"/>
    <property type="match status" value="1"/>
</dbReference>
<evidence type="ECO:0000256" key="3">
    <source>
        <dbReference type="ARBA" id="ARBA00023239"/>
    </source>
</evidence>
<protein>
    <recommendedName>
        <fullName evidence="4">HpcH/HpaI aldolase/citrate lyase domain-containing protein</fullName>
    </recommendedName>
</protein>
<dbReference type="SUPFAM" id="SSF51621">
    <property type="entry name" value="Phosphoenolpyruvate/pyruvate domain"/>
    <property type="match status" value="1"/>
</dbReference>
<dbReference type="GO" id="GO:0016832">
    <property type="term" value="F:aldehyde-lyase activity"/>
    <property type="evidence" value="ECO:0007669"/>
    <property type="project" value="TreeGrafter"/>
</dbReference>
<evidence type="ECO:0000256" key="1">
    <source>
        <dbReference type="ARBA" id="ARBA00005568"/>
    </source>
</evidence>
<accession>A0A084BC94</accession>